<evidence type="ECO:0000313" key="2">
    <source>
        <dbReference type="Proteomes" id="UP001221519"/>
    </source>
</evidence>
<accession>A0ABY7XGX6</accession>
<dbReference type="RefSeq" id="WP_274338640.1">
    <property type="nucleotide sequence ID" value="NZ_CP118109.1"/>
</dbReference>
<sequence>MNFDVQRSIFATNAFASEFPEQHTQLWKEFEEKVPQVNRIGYYGADNVAYIGWLRSTKNALFNSFLQSNIATKHFDA</sequence>
<evidence type="ECO:0000313" key="1">
    <source>
        <dbReference type="EMBL" id="WDI05018.1"/>
    </source>
</evidence>
<dbReference type="Proteomes" id="UP001221519">
    <property type="component" value="Plasmid unnamed1"/>
</dbReference>
<reference evidence="1 2" key="1">
    <citation type="submission" date="2023-02" db="EMBL/GenBank/DDBJ databases">
        <title>Pathogen: clinical or host-associated sample.</title>
        <authorList>
            <person name="Hergert J."/>
            <person name="Casey R."/>
            <person name="Wagner J."/>
            <person name="Young E.L."/>
            <person name="Oakeson K.F."/>
        </authorList>
    </citation>
    <scope>NUCLEOTIDE SEQUENCE [LARGE SCALE GENOMIC DNA]</scope>
    <source>
        <strain evidence="1 2">2022CK-00829</strain>
        <plasmid evidence="1 2">unnamed1</plasmid>
    </source>
</reference>
<name>A0ABY7XGX6_9BACL</name>
<protein>
    <submittedName>
        <fullName evidence="1">Uncharacterized protein</fullName>
    </submittedName>
</protein>
<gene>
    <name evidence="1" type="ORF">PUW25_25960</name>
</gene>
<keyword evidence="2" id="KW-1185">Reference proteome</keyword>
<geneLocation type="plasmid" evidence="1 2">
    <name>unnamed1</name>
</geneLocation>
<proteinExistence type="predicted"/>
<dbReference type="EMBL" id="CP118109">
    <property type="protein sequence ID" value="WDI05018.1"/>
    <property type="molecule type" value="Genomic_DNA"/>
</dbReference>
<organism evidence="1 2">
    <name type="scientific">Paenibacillus urinalis</name>
    <dbReference type="NCBI Taxonomy" id="521520"/>
    <lineage>
        <taxon>Bacteria</taxon>
        <taxon>Bacillati</taxon>
        <taxon>Bacillota</taxon>
        <taxon>Bacilli</taxon>
        <taxon>Bacillales</taxon>
        <taxon>Paenibacillaceae</taxon>
        <taxon>Paenibacillus</taxon>
    </lineage>
</organism>
<keyword evidence="1" id="KW-0614">Plasmid</keyword>